<dbReference type="EMBL" id="MJFZ01000005">
    <property type="protein sequence ID" value="RAW43309.1"/>
    <property type="molecule type" value="Genomic_DNA"/>
</dbReference>
<protein>
    <submittedName>
        <fullName evidence="1">Uncharacterized protein</fullName>
    </submittedName>
</protein>
<evidence type="ECO:0000313" key="2">
    <source>
        <dbReference type="Proteomes" id="UP000251314"/>
    </source>
</evidence>
<proteinExistence type="predicted"/>
<reference evidence="1 2" key="1">
    <citation type="submission" date="2018-01" db="EMBL/GenBank/DDBJ databases">
        <title>Draft genome of the strawberry crown rot pathogen Phytophthora cactorum.</title>
        <authorList>
            <person name="Armitage A.D."/>
            <person name="Lysoe E."/>
            <person name="Nellist C.F."/>
            <person name="Harrison R.J."/>
            <person name="Brurberg M.B."/>
        </authorList>
    </citation>
    <scope>NUCLEOTIDE SEQUENCE [LARGE SCALE GENOMIC DNA]</scope>
    <source>
        <strain evidence="1 2">10300</strain>
    </source>
</reference>
<dbReference type="Proteomes" id="UP000251314">
    <property type="component" value="Unassembled WGS sequence"/>
</dbReference>
<evidence type="ECO:0000313" key="1">
    <source>
        <dbReference type="EMBL" id="RAW43309.1"/>
    </source>
</evidence>
<dbReference type="AlphaFoldDB" id="A0A329T3T5"/>
<organism evidence="1 2">
    <name type="scientific">Phytophthora cactorum</name>
    <dbReference type="NCBI Taxonomy" id="29920"/>
    <lineage>
        <taxon>Eukaryota</taxon>
        <taxon>Sar</taxon>
        <taxon>Stramenopiles</taxon>
        <taxon>Oomycota</taxon>
        <taxon>Peronosporomycetes</taxon>
        <taxon>Peronosporales</taxon>
        <taxon>Peronosporaceae</taxon>
        <taxon>Phytophthora</taxon>
    </lineage>
</organism>
<accession>A0A329T3T5</accession>
<gene>
    <name evidence="1" type="ORF">PC110_g474</name>
</gene>
<comment type="caution">
    <text evidence="1">The sequence shown here is derived from an EMBL/GenBank/DDBJ whole genome shotgun (WGS) entry which is preliminary data.</text>
</comment>
<name>A0A329T3T5_9STRA</name>
<sequence length="37" mass="4336">MEQYEDDLACVQALMMRLRTLKQSAKLRLKSSLRPVI</sequence>
<keyword evidence="2" id="KW-1185">Reference proteome</keyword>
<dbReference type="VEuPathDB" id="FungiDB:PC110_g474"/>